<dbReference type="OrthoDB" id="95426at2759"/>
<evidence type="ECO:0000313" key="3">
    <source>
        <dbReference type="Proteomes" id="UP000251314"/>
    </source>
</evidence>
<dbReference type="Pfam" id="PF00078">
    <property type="entry name" value="RVT_1"/>
    <property type="match status" value="1"/>
</dbReference>
<accession>A0A329RGP7</accession>
<reference evidence="2 3" key="1">
    <citation type="submission" date="2018-01" db="EMBL/GenBank/DDBJ databases">
        <title>Draft genome of the strawberry crown rot pathogen Phytophthora cactorum.</title>
        <authorList>
            <person name="Armitage A.D."/>
            <person name="Lysoe E."/>
            <person name="Nellist C.F."/>
            <person name="Harrison R.J."/>
            <person name="Brurberg M.B."/>
        </authorList>
    </citation>
    <scope>NUCLEOTIDE SEQUENCE [LARGE SCALE GENOMIC DNA]</scope>
    <source>
        <strain evidence="2 3">10300</strain>
    </source>
</reference>
<evidence type="ECO:0000313" key="2">
    <source>
        <dbReference type="EMBL" id="RAW22482.1"/>
    </source>
</evidence>
<name>A0A329RGP7_9STRA</name>
<protein>
    <recommendedName>
        <fullName evidence="1">Reverse transcriptase domain-containing protein</fullName>
    </recommendedName>
</protein>
<evidence type="ECO:0000259" key="1">
    <source>
        <dbReference type="PROSITE" id="PS50878"/>
    </source>
</evidence>
<dbReference type="PANTHER" id="PTHR33064">
    <property type="entry name" value="POL PROTEIN"/>
    <property type="match status" value="1"/>
</dbReference>
<dbReference type="Proteomes" id="UP000251314">
    <property type="component" value="Unassembled WGS sequence"/>
</dbReference>
<dbReference type="VEuPathDB" id="FungiDB:PC110_g21077"/>
<dbReference type="STRING" id="29920.A0A329RGP7"/>
<dbReference type="PANTHER" id="PTHR33064:SF37">
    <property type="entry name" value="RIBONUCLEASE H"/>
    <property type="match status" value="1"/>
</dbReference>
<proteinExistence type="predicted"/>
<dbReference type="InterPro" id="IPR043128">
    <property type="entry name" value="Rev_trsase/Diguanyl_cyclase"/>
</dbReference>
<sequence>PYASLQAQFIREYVGTVVVYGLVEQNNSSRWASAVMPVTKPGSRDQFRLTIDFRPLNRVTIPIADSMPTASTTTDAFSGKNREIISFITEDGVFTPKRVPQGATDSALHFQGELRKVLAAHIPHSALAWVDDVILFAPTVVEFVLFPRQFFSLVAEARIKLNMAKSKLLEVEVLWCGRLTSGDGVRSDPARVSAIYTVPLPTTVTDLQYFICTTNWLQNPLPDYARMIAPLQTKLATEKKRIGGRIRNALAAAEAWTDPERGPTRP</sequence>
<comment type="caution">
    <text evidence="2">The sequence shown here is derived from an EMBL/GenBank/DDBJ whole genome shotgun (WGS) entry which is preliminary data.</text>
</comment>
<dbReference type="Gene3D" id="3.10.10.10">
    <property type="entry name" value="HIV Type 1 Reverse Transcriptase, subunit A, domain 1"/>
    <property type="match status" value="2"/>
</dbReference>
<dbReference type="SUPFAM" id="SSF56672">
    <property type="entry name" value="DNA/RNA polymerases"/>
    <property type="match status" value="1"/>
</dbReference>
<organism evidence="2 3">
    <name type="scientific">Phytophthora cactorum</name>
    <dbReference type="NCBI Taxonomy" id="29920"/>
    <lineage>
        <taxon>Eukaryota</taxon>
        <taxon>Sar</taxon>
        <taxon>Stramenopiles</taxon>
        <taxon>Oomycota</taxon>
        <taxon>Peronosporomycetes</taxon>
        <taxon>Peronosporales</taxon>
        <taxon>Peronosporaceae</taxon>
        <taxon>Phytophthora</taxon>
    </lineage>
</organism>
<dbReference type="InterPro" id="IPR051320">
    <property type="entry name" value="Viral_Replic_Matur_Polypro"/>
</dbReference>
<dbReference type="InterPro" id="IPR000477">
    <property type="entry name" value="RT_dom"/>
</dbReference>
<feature type="non-terminal residue" evidence="2">
    <location>
        <position position="1"/>
    </location>
</feature>
<keyword evidence="3" id="KW-1185">Reference proteome</keyword>
<feature type="domain" description="Reverse transcriptase" evidence="1">
    <location>
        <begin position="1"/>
        <end position="180"/>
    </location>
</feature>
<dbReference type="EMBL" id="MJFZ01001302">
    <property type="protein sequence ID" value="RAW22482.1"/>
    <property type="molecule type" value="Genomic_DNA"/>
</dbReference>
<gene>
    <name evidence="2" type="ORF">PC110_g21077</name>
</gene>
<dbReference type="PROSITE" id="PS50878">
    <property type="entry name" value="RT_POL"/>
    <property type="match status" value="1"/>
</dbReference>
<dbReference type="AlphaFoldDB" id="A0A329RGP7"/>
<dbReference type="InterPro" id="IPR043502">
    <property type="entry name" value="DNA/RNA_pol_sf"/>
</dbReference>
<dbReference type="Gene3D" id="3.30.70.270">
    <property type="match status" value="3"/>
</dbReference>
<dbReference type="CDD" id="cd01647">
    <property type="entry name" value="RT_LTR"/>
    <property type="match status" value="1"/>
</dbReference>